<comment type="caution">
    <text evidence="1">The sequence shown here is derived from an EMBL/GenBank/DDBJ whole genome shotgun (WGS) entry which is preliminary data.</text>
</comment>
<dbReference type="AlphaFoldDB" id="A0A139PQS6"/>
<proteinExistence type="predicted"/>
<reference evidence="1 2" key="1">
    <citation type="submission" date="2016-01" db="EMBL/GenBank/DDBJ databases">
        <title>Highly variable Streptococcus oralis are common among viridans streptococci isolated from primates.</title>
        <authorList>
            <person name="Denapaite D."/>
            <person name="Rieger M."/>
            <person name="Koendgen S."/>
            <person name="Brueckner R."/>
            <person name="Ochigava I."/>
            <person name="Kappeler P."/>
            <person name="Maetz-Rensing K."/>
            <person name="Leendertz F."/>
            <person name="Hakenbeck R."/>
        </authorList>
    </citation>
    <scope>NUCLEOTIDE SEQUENCE [LARGE SCALE GENOMIC DNA]</scope>
    <source>
        <strain evidence="1 2">DD26</strain>
    </source>
</reference>
<protein>
    <submittedName>
        <fullName evidence="1">Uncharacterized protein</fullName>
    </submittedName>
</protein>
<dbReference type="Gene3D" id="1.20.1270.70">
    <property type="entry name" value="Designed single chain three-helix bundle"/>
    <property type="match status" value="1"/>
</dbReference>
<sequence>MTQGTMKALLKNLTLDSMKALHTEVEEALAKAKAVLENPKVSQAQVDEQVKLMEGMTCRIRESFVAFRFFLMK</sequence>
<evidence type="ECO:0000313" key="2">
    <source>
        <dbReference type="Proteomes" id="UP000070458"/>
    </source>
</evidence>
<dbReference type="EMBL" id="LQOD01000267">
    <property type="protein sequence ID" value="KXT92624.1"/>
    <property type="molecule type" value="Genomic_DNA"/>
</dbReference>
<gene>
    <name evidence="1" type="ORF">SMIDD26_01156</name>
</gene>
<dbReference type="Proteomes" id="UP000070458">
    <property type="component" value="Unassembled WGS sequence"/>
</dbReference>
<accession>A0A139PQS6</accession>
<organism evidence="1 2">
    <name type="scientific">Streptococcus mitis</name>
    <dbReference type="NCBI Taxonomy" id="28037"/>
    <lineage>
        <taxon>Bacteria</taxon>
        <taxon>Bacillati</taxon>
        <taxon>Bacillota</taxon>
        <taxon>Bacilli</taxon>
        <taxon>Lactobacillales</taxon>
        <taxon>Streptococcaceae</taxon>
        <taxon>Streptococcus</taxon>
        <taxon>Streptococcus mitis group</taxon>
    </lineage>
</organism>
<name>A0A139PQS6_STRMT</name>
<evidence type="ECO:0000313" key="1">
    <source>
        <dbReference type="EMBL" id="KXT92624.1"/>
    </source>
</evidence>